<dbReference type="GO" id="GO:0019698">
    <property type="term" value="P:D-galacturonate catabolic process"/>
    <property type="evidence" value="ECO:0007669"/>
    <property type="project" value="TreeGrafter"/>
</dbReference>
<dbReference type="PANTHER" id="PTHR30536">
    <property type="entry name" value="ALTRONATE/GALACTARATE DEHYDRATASE"/>
    <property type="match status" value="1"/>
</dbReference>
<evidence type="ECO:0000256" key="1">
    <source>
        <dbReference type="ARBA" id="ARBA00023239"/>
    </source>
</evidence>
<dbReference type="AlphaFoldDB" id="A0A367WCD3"/>
<name>A0A367WCD3_9PROT</name>
<dbReference type="Gene3D" id="2.30.130.110">
    <property type="match status" value="1"/>
</dbReference>
<dbReference type="GO" id="GO:0016829">
    <property type="term" value="F:lyase activity"/>
    <property type="evidence" value="ECO:0007669"/>
    <property type="project" value="UniProtKB-KW"/>
</dbReference>
<organism evidence="3 4">
    <name type="scientific">Thalassospira profundimaris</name>
    <dbReference type="NCBI Taxonomy" id="502049"/>
    <lineage>
        <taxon>Bacteria</taxon>
        <taxon>Pseudomonadati</taxon>
        <taxon>Pseudomonadota</taxon>
        <taxon>Alphaproteobacteria</taxon>
        <taxon>Rhodospirillales</taxon>
        <taxon>Thalassospiraceae</taxon>
        <taxon>Thalassospira</taxon>
    </lineage>
</organism>
<accession>A0A367WCD3</accession>
<dbReference type="CDD" id="cd11613">
    <property type="entry name" value="SAF_AH_GD"/>
    <property type="match status" value="1"/>
</dbReference>
<dbReference type="Pfam" id="PF08666">
    <property type="entry name" value="SAF"/>
    <property type="match status" value="1"/>
</dbReference>
<dbReference type="EMBL" id="JPWF01000003">
    <property type="protein sequence ID" value="RCK38241.1"/>
    <property type="molecule type" value="Genomic_DNA"/>
</dbReference>
<evidence type="ECO:0000313" key="3">
    <source>
        <dbReference type="EMBL" id="RCK38241.1"/>
    </source>
</evidence>
<dbReference type="InterPro" id="IPR052172">
    <property type="entry name" value="UxaA_altronate/galactarate_dh"/>
</dbReference>
<dbReference type="InterPro" id="IPR013974">
    <property type="entry name" value="SAF"/>
</dbReference>
<evidence type="ECO:0000313" key="4">
    <source>
        <dbReference type="Proteomes" id="UP000253226"/>
    </source>
</evidence>
<feature type="domain" description="SAF" evidence="2">
    <location>
        <begin position="12"/>
        <end position="83"/>
    </location>
</feature>
<sequence length="104" mass="10960">MTGPFLHLHPDDNVLVARASAPAGTEVKLANITATLAHAVPLAHKIAYRDIVAGERILKYGMPIGIATEDIAAGAHVHIHNIRSAYTPTHALQDANGQSPEASK</sequence>
<keyword evidence="1" id="KW-0456">Lyase</keyword>
<evidence type="ECO:0000259" key="2">
    <source>
        <dbReference type="SMART" id="SM00858"/>
    </source>
</evidence>
<dbReference type="Proteomes" id="UP000253226">
    <property type="component" value="Unassembled WGS sequence"/>
</dbReference>
<reference evidence="3 4" key="1">
    <citation type="submission" date="2014-07" db="EMBL/GenBank/DDBJ databases">
        <title>Draft genome sequence of Thalassospira profundimaris 35.</title>
        <authorList>
            <person name="Lai Q."/>
            <person name="Shao Z."/>
        </authorList>
    </citation>
    <scope>NUCLEOTIDE SEQUENCE [LARGE SCALE GENOMIC DNA]</scope>
    <source>
        <strain evidence="3 4">35</strain>
    </source>
</reference>
<proteinExistence type="predicted"/>
<dbReference type="OrthoDB" id="9804574at2"/>
<comment type="caution">
    <text evidence="3">The sequence shown here is derived from an EMBL/GenBank/DDBJ whole genome shotgun (WGS) entry which is preliminary data.</text>
</comment>
<protein>
    <recommendedName>
        <fullName evidence="2">SAF domain-containing protein</fullName>
    </recommendedName>
</protein>
<dbReference type="RefSeq" id="WP_114101288.1">
    <property type="nucleotide sequence ID" value="NZ_JPWF01000003.1"/>
</dbReference>
<dbReference type="SMART" id="SM00858">
    <property type="entry name" value="SAF"/>
    <property type="match status" value="1"/>
</dbReference>
<dbReference type="PANTHER" id="PTHR30536:SF5">
    <property type="entry name" value="ALTRONATE DEHYDRATASE"/>
    <property type="match status" value="1"/>
</dbReference>
<dbReference type="InterPro" id="IPR044144">
    <property type="entry name" value="SAF_UxaA/GarD"/>
</dbReference>
<gene>
    <name evidence="3" type="ORF">TH19_05400</name>
</gene>